<dbReference type="Proteomes" id="UP000583929">
    <property type="component" value="Unassembled WGS sequence"/>
</dbReference>
<comment type="caution">
    <text evidence="3">The sequence shown here is derived from an EMBL/GenBank/DDBJ whole genome shotgun (WGS) entry which is preliminary data.</text>
</comment>
<dbReference type="InterPro" id="IPR052048">
    <property type="entry name" value="ST_Response_Regulator"/>
</dbReference>
<dbReference type="EMBL" id="JAATIQ010000630">
    <property type="protein sequence ID" value="KAF4349639.1"/>
    <property type="molecule type" value="Genomic_DNA"/>
</dbReference>
<dbReference type="Pfam" id="PF00072">
    <property type="entry name" value="Response_reg"/>
    <property type="match status" value="1"/>
</dbReference>
<organism evidence="3 4">
    <name type="scientific">Cannabis sativa</name>
    <name type="common">Hemp</name>
    <name type="synonym">Marijuana</name>
    <dbReference type="NCBI Taxonomy" id="3483"/>
    <lineage>
        <taxon>Eukaryota</taxon>
        <taxon>Viridiplantae</taxon>
        <taxon>Streptophyta</taxon>
        <taxon>Embryophyta</taxon>
        <taxon>Tracheophyta</taxon>
        <taxon>Spermatophyta</taxon>
        <taxon>Magnoliopsida</taxon>
        <taxon>eudicotyledons</taxon>
        <taxon>Gunneridae</taxon>
        <taxon>Pentapetalae</taxon>
        <taxon>rosids</taxon>
        <taxon>fabids</taxon>
        <taxon>Rosales</taxon>
        <taxon>Cannabaceae</taxon>
        <taxon>Cannabis</taxon>
    </lineage>
</organism>
<accession>A0A7J6DVS9</accession>
<evidence type="ECO:0000313" key="4">
    <source>
        <dbReference type="Proteomes" id="UP000583929"/>
    </source>
</evidence>
<gene>
    <name evidence="3" type="ORF">G4B88_020316</name>
</gene>
<dbReference type="AlphaFoldDB" id="A0A7J6DVS9"/>
<evidence type="ECO:0000259" key="2">
    <source>
        <dbReference type="PROSITE" id="PS50110"/>
    </source>
</evidence>
<dbReference type="SMART" id="SM00448">
    <property type="entry name" value="REC"/>
    <property type="match status" value="1"/>
</dbReference>
<evidence type="ECO:0000256" key="1">
    <source>
        <dbReference type="PROSITE-ProRule" id="PRU00169"/>
    </source>
</evidence>
<keyword evidence="4" id="KW-1185">Reference proteome</keyword>
<proteinExistence type="predicted"/>
<dbReference type="GO" id="GO:0000160">
    <property type="term" value="P:phosphorelay signal transduction system"/>
    <property type="evidence" value="ECO:0007669"/>
    <property type="project" value="InterPro"/>
</dbReference>
<name>A0A7J6DVS9_CANSA</name>
<dbReference type="InterPro" id="IPR011006">
    <property type="entry name" value="CheY-like_superfamily"/>
</dbReference>
<dbReference type="InterPro" id="IPR001789">
    <property type="entry name" value="Sig_transdc_resp-reg_receiver"/>
</dbReference>
<dbReference type="Gene3D" id="3.40.50.2300">
    <property type="match status" value="1"/>
</dbReference>
<dbReference type="CDD" id="cd17546">
    <property type="entry name" value="REC_hyHK_CKI1_RcsC-like"/>
    <property type="match status" value="1"/>
</dbReference>
<sequence length="196" mass="21390">MVLGNEVVGATHDHLEGKEITVSNVLVESNTNAEDLVDLTATAIVVENKLSSSTVVADDDEKKPTTVLIVEDQKFARMVHNSLARGLGMETHEAVNGKMAVDLHRSGASFDLILMDREMPIMDGAKATEELRAMGVESMIVGVTASDHEQIQAFLKAGLDHCVVKPLTRDMLVSIMQLFNETKLQKKEKDAPTHNN</sequence>
<dbReference type="PANTHER" id="PTHR43228:SF1">
    <property type="entry name" value="TWO-COMPONENT RESPONSE REGULATOR ARR22"/>
    <property type="match status" value="1"/>
</dbReference>
<protein>
    <recommendedName>
        <fullName evidence="2">Response regulatory domain-containing protein</fullName>
    </recommendedName>
</protein>
<dbReference type="PROSITE" id="PS50110">
    <property type="entry name" value="RESPONSE_REGULATORY"/>
    <property type="match status" value="1"/>
</dbReference>
<keyword evidence="1" id="KW-0597">Phosphoprotein</keyword>
<dbReference type="PANTHER" id="PTHR43228">
    <property type="entry name" value="TWO-COMPONENT RESPONSE REGULATOR"/>
    <property type="match status" value="1"/>
</dbReference>
<feature type="domain" description="Response regulatory" evidence="2">
    <location>
        <begin position="66"/>
        <end position="180"/>
    </location>
</feature>
<reference evidence="3 4" key="1">
    <citation type="journal article" date="2020" name="bioRxiv">
        <title>Sequence and annotation of 42 cannabis genomes reveals extensive copy number variation in cannabinoid synthesis and pathogen resistance genes.</title>
        <authorList>
            <person name="Mckernan K.J."/>
            <person name="Helbert Y."/>
            <person name="Kane L.T."/>
            <person name="Ebling H."/>
            <person name="Zhang L."/>
            <person name="Liu B."/>
            <person name="Eaton Z."/>
            <person name="Mclaughlin S."/>
            <person name="Kingan S."/>
            <person name="Baybayan P."/>
            <person name="Concepcion G."/>
            <person name="Jordan M."/>
            <person name="Riva A."/>
            <person name="Barbazuk W."/>
            <person name="Harkins T."/>
        </authorList>
    </citation>
    <scope>NUCLEOTIDE SEQUENCE [LARGE SCALE GENOMIC DNA]</scope>
    <source>
        <strain evidence="4">cv. Jamaican Lion 4</strain>
        <tissue evidence="3">Leaf</tissue>
    </source>
</reference>
<dbReference type="SUPFAM" id="SSF52172">
    <property type="entry name" value="CheY-like"/>
    <property type="match status" value="1"/>
</dbReference>
<feature type="modified residue" description="4-aspartylphosphate" evidence="1">
    <location>
        <position position="116"/>
    </location>
</feature>
<evidence type="ECO:0000313" key="3">
    <source>
        <dbReference type="EMBL" id="KAF4349639.1"/>
    </source>
</evidence>